<evidence type="ECO:0000313" key="1">
    <source>
        <dbReference type="EMBL" id="KKN26642.1"/>
    </source>
</evidence>
<dbReference type="EMBL" id="LAZR01002704">
    <property type="protein sequence ID" value="KKN26642.1"/>
    <property type="molecule type" value="Genomic_DNA"/>
</dbReference>
<dbReference type="AlphaFoldDB" id="A0A0F9PPT6"/>
<organism evidence="1">
    <name type="scientific">marine sediment metagenome</name>
    <dbReference type="NCBI Taxonomy" id="412755"/>
    <lineage>
        <taxon>unclassified sequences</taxon>
        <taxon>metagenomes</taxon>
        <taxon>ecological metagenomes</taxon>
    </lineage>
</organism>
<accession>A0A0F9PPT6</accession>
<name>A0A0F9PPT6_9ZZZZ</name>
<gene>
    <name evidence="1" type="ORF">LCGC14_0872700</name>
</gene>
<proteinExistence type="predicted"/>
<reference evidence="1" key="1">
    <citation type="journal article" date="2015" name="Nature">
        <title>Complex archaea that bridge the gap between prokaryotes and eukaryotes.</title>
        <authorList>
            <person name="Spang A."/>
            <person name="Saw J.H."/>
            <person name="Jorgensen S.L."/>
            <person name="Zaremba-Niedzwiedzka K."/>
            <person name="Martijn J."/>
            <person name="Lind A.E."/>
            <person name="van Eijk R."/>
            <person name="Schleper C."/>
            <person name="Guy L."/>
            <person name="Ettema T.J."/>
        </authorList>
    </citation>
    <scope>NUCLEOTIDE SEQUENCE</scope>
</reference>
<comment type="caution">
    <text evidence="1">The sequence shown here is derived from an EMBL/GenBank/DDBJ whole genome shotgun (WGS) entry which is preliminary data.</text>
</comment>
<protein>
    <submittedName>
        <fullName evidence="1">Uncharacterized protein</fullName>
    </submittedName>
</protein>
<sequence>METMKLFRGIDGWNVRTDNQRTIELFGTDVLPTGFTERAEAETVLNRIKELNPDADVVLI</sequence>